<sequence>MIDYSRRRLLGYGAMVVTASFGGKLLTGRARAATAMPRSADLAPTPRFLALSRLLTGYAEPDAGLARRLYAALHDDFPLLDTQLDQLAALLARAPSGPFVPTGQPQLATLYQQLLGGWYLGVLGPKSAPRCIAFENTVSYRVVQRTLTPPSYCVGEPTFWAYKPA</sequence>
<gene>
    <name evidence="1" type="ORF">OVY01_02155</name>
</gene>
<dbReference type="Proteomes" id="UP001082899">
    <property type="component" value="Unassembled WGS sequence"/>
</dbReference>
<name>A0ABT3ZHR0_9BURK</name>
<proteinExistence type="predicted"/>
<dbReference type="RefSeq" id="WP_267845295.1">
    <property type="nucleotide sequence ID" value="NZ_JAPMXC010000001.1"/>
</dbReference>
<evidence type="ECO:0000313" key="2">
    <source>
        <dbReference type="Proteomes" id="UP001082899"/>
    </source>
</evidence>
<reference evidence="1" key="1">
    <citation type="submission" date="2022-11" db="EMBL/GenBank/DDBJ databases">
        <title>Robbsia betulipollinis sp. nov., isolated from pollen of birch (Betula pendula).</title>
        <authorList>
            <person name="Shi H."/>
            <person name="Ambika Manirajan B."/>
            <person name="Ratering S."/>
            <person name="Geissler-Plaum R."/>
            <person name="Schnell S."/>
        </authorList>
    </citation>
    <scope>NUCLEOTIDE SEQUENCE</scope>
    <source>
        <strain evidence="1">Bb-Pol-6</strain>
    </source>
</reference>
<dbReference type="PROSITE" id="PS51318">
    <property type="entry name" value="TAT"/>
    <property type="match status" value="1"/>
</dbReference>
<comment type="caution">
    <text evidence="1">The sequence shown here is derived from an EMBL/GenBank/DDBJ whole genome shotgun (WGS) entry which is preliminary data.</text>
</comment>
<dbReference type="InterPro" id="IPR006311">
    <property type="entry name" value="TAT_signal"/>
</dbReference>
<dbReference type="Pfam" id="PF12318">
    <property type="entry name" value="FAD-SLDH"/>
    <property type="match status" value="1"/>
</dbReference>
<keyword evidence="2" id="KW-1185">Reference proteome</keyword>
<dbReference type="InterPro" id="IPR024651">
    <property type="entry name" value="FAD-SLDH_ssu"/>
</dbReference>
<evidence type="ECO:0000313" key="1">
    <source>
        <dbReference type="EMBL" id="MCY0386065.1"/>
    </source>
</evidence>
<dbReference type="EMBL" id="JAPMXC010000001">
    <property type="protein sequence ID" value="MCY0386065.1"/>
    <property type="molecule type" value="Genomic_DNA"/>
</dbReference>
<protein>
    <submittedName>
        <fullName evidence="1">Sugar dehydrogenase complex small subunit</fullName>
    </submittedName>
</protein>
<organism evidence="1 2">
    <name type="scientific">Robbsia betulipollinis</name>
    <dbReference type="NCBI Taxonomy" id="2981849"/>
    <lineage>
        <taxon>Bacteria</taxon>
        <taxon>Pseudomonadati</taxon>
        <taxon>Pseudomonadota</taxon>
        <taxon>Betaproteobacteria</taxon>
        <taxon>Burkholderiales</taxon>
        <taxon>Burkholderiaceae</taxon>
        <taxon>Robbsia</taxon>
    </lineage>
</organism>
<accession>A0ABT3ZHR0</accession>